<keyword evidence="3" id="KW-1185">Reference proteome</keyword>
<dbReference type="PANTHER" id="PTHR43546:SF7">
    <property type="entry name" value="METALLO-BETA-LACTAMASE DOMAIN-CONTAINING PROTEIN"/>
    <property type="match status" value="1"/>
</dbReference>
<feature type="domain" description="Metallo-beta-lactamase" evidence="1">
    <location>
        <begin position="15"/>
        <end position="228"/>
    </location>
</feature>
<organism evidence="2 3">
    <name type="scientific">Plantactinospora sonchi</name>
    <dbReference type="NCBI Taxonomy" id="1544735"/>
    <lineage>
        <taxon>Bacteria</taxon>
        <taxon>Bacillati</taxon>
        <taxon>Actinomycetota</taxon>
        <taxon>Actinomycetes</taxon>
        <taxon>Micromonosporales</taxon>
        <taxon>Micromonosporaceae</taxon>
        <taxon>Plantactinospora</taxon>
    </lineage>
</organism>
<dbReference type="SUPFAM" id="SSF56281">
    <property type="entry name" value="Metallo-hydrolase/oxidoreductase"/>
    <property type="match status" value="1"/>
</dbReference>
<gene>
    <name evidence="2" type="ORF">V1633_00345</name>
</gene>
<dbReference type="SMART" id="SM00849">
    <property type="entry name" value="Lactamase_B"/>
    <property type="match status" value="1"/>
</dbReference>
<dbReference type="InterPro" id="IPR050114">
    <property type="entry name" value="UPF0173_UPF0282_UlaG_hydrolase"/>
</dbReference>
<dbReference type="Gene3D" id="3.60.15.10">
    <property type="entry name" value="Ribonuclease Z/Hydroxyacylglutathione hydrolase-like"/>
    <property type="match status" value="1"/>
</dbReference>
<comment type="caution">
    <text evidence="2">The sequence shown here is derived from an EMBL/GenBank/DDBJ whole genome shotgun (WGS) entry which is preliminary data.</text>
</comment>
<dbReference type="InterPro" id="IPR036866">
    <property type="entry name" value="RibonucZ/Hydroxyglut_hydro"/>
</dbReference>
<evidence type="ECO:0000313" key="3">
    <source>
        <dbReference type="Proteomes" id="UP001332243"/>
    </source>
</evidence>
<dbReference type="EMBL" id="JAZGQK010000001">
    <property type="protein sequence ID" value="MEE6256935.1"/>
    <property type="molecule type" value="Genomic_DNA"/>
</dbReference>
<evidence type="ECO:0000259" key="1">
    <source>
        <dbReference type="SMART" id="SM00849"/>
    </source>
</evidence>
<name>A0ABU7RKA9_9ACTN</name>
<sequence length="279" mass="30732">MAHDDEVPASVTFIGTATTLLRLGDFTLLTDPNFLHAGQRAYLGYGLWTKRRTDPALGIDQLPGLDGVVLSHLHGDHFDRVARHGLSKAVPIITTPAAQRRLRRWGFAAAEALRTGESHQLRRGDQTLRITAVPGRHGPGLVSHLLPPVMGSILDLEQRGRRRLRLYITGDTLNRPMLAAIPERFPDIDAMLIHLGGTRLLGLLVTMDARQGADLVGLIRPRMTLPVHYDDYPVFRSPLRDFLDAARRRGLASGVHPLRRGETVALPRHADTGVGTATR</sequence>
<dbReference type="Proteomes" id="UP001332243">
    <property type="component" value="Unassembled WGS sequence"/>
</dbReference>
<dbReference type="Pfam" id="PF12706">
    <property type="entry name" value="Lactamase_B_2"/>
    <property type="match status" value="1"/>
</dbReference>
<dbReference type="InterPro" id="IPR001279">
    <property type="entry name" value="Metallo-B-lactamas"/>
</dbReference>
<protein>
    <submittedName>
        <fullName evidence="2">MBL fold metallo-hydrolase</fullName>
    </submittedName>
</protein>
<proteinExistence type="predicted"/>
<evidence type="ECO:0000313" key="2">
    <source>
        <dbReference type="EMBL" id="MEE6256935.1"/>
    </source>
</evidence>
<accession>A0ABU7RKA9</accession>
<dbReference type="PANTHER" id="PTHR43546">
    <property type="entry name" value="UPF0173 METAL-DEPENDENT HYDROLASE MJ1163-RELATED"/>
    <property type="match status" value="1"/>
</dbReference>
<dbReference type="RefSeq" id="WP_331212047.1">
    <property type="nucleotide sequence ID" value="NZ_JAZGQK010000001.1"/>
</dbReference>
<reference evidence="2 3" key="1">
    <citation type="submission" date="2024-01" db="EMBL/GenBank/DDBJ databases">
        <title>Genome insights into Plantactinospora sonchi sp. nov.</title>
        <authorList>
            <person name="Wang L."/>
        </authorList>
    </citation>
    <scope>NUCLEOTIDE SEQUENCE [LARGE SCALE GENOMIC DNA]</scope>
    <source>
        <strain evidence="2 3">NEAU-QY2</strain>
    </source>
</reference>